<organism evidence="1 2">
    <name type="scientific">Bacteroides fragilis str. 3976T8</name>
    <dbReference type="NCBI Taxonomy" id="1339314"/>
    <lineage>
        <taxon>Bacteria</taxon>
        <taxon>Pseudomonadati</taxon>
        <taxon>Bacteroidota</taxon>
        <taxon>Bacteroidia</taxon>
        <taxon>Bacteroidales</taxon>
        <taxon>Bacteroidaceae</taxon>
        <taxon>Bacteroides</taxon>
    </lineage>
</organism>
<dbReference type="EMBL" id="JGDS01000044">
    <property type="protein sequence ID" value="EXZ74255.1"/>
    <property type="molecule type" value="Genomic_DNA"/>
</dbReference>
<dbReference type="CDD" id="cd02513">
    <property type="entry name" value="CMP-NeuAc_Synthase"/>
    <property type="match status" value="1"/>
</dbReference>
<reference evidence="1 2" key="1">
    <citation type="submission" date="2014-02" db="EMBL/GenBank/DDBJ databases">
        <authorList>
            <person name="Sears C."/>
            <person name="Carroll K."/>
            <person name="Sack B.R."/>
            <person name="Qadri F."/>
            <person name="Myers L.L."/>
            <person name="Chung G.-T."/>
            <person name="Escheverria P."/>
            <person name="Fraser C.M."/>
            <person name="Sadzewicz L."/>
            <person name="Shefchek K.A."/>
            <person name="Tallon L."/>
            <person name="Das S.P."/>
            <person name="Daugherty S."/>
            <person name="Mongodin E.F."/>
        </authorList>
    </citation>
    <scope>NUCLEOTIDE SEQUENCE [LARGE SCALE GENOMIC DNA]</scope>
    <source>
        <strain evidence="1 2">3976T8</strain>
    </source>
</reference>
<dbReference type="AlphaFoldDB" id="A0A016AS30"/>
<dbReference type="SUPFAM" id="SSF53448">
    <property type="entry name" value="Nucleotide-diphospho-sugar transferases"/>
    <property type="match status" value="1"/>
</dbReference>
<dbReference type="Gene3D" id="3.90.550.10">
    <property type="entry name" value="Spore Coat Polysaccharide Biosynthesis Protein SpsA, Chain A"/>
    <property type="match status" value="1"/>
</dbReference>
<evidence type="ECO:0000313" key="1">
    <source>
        <dbReference type="EMBL" id="EXZ74255.1"/>
    </source>
</evidence>
<gene>
    <name evidence="1" type="ORF">M123_1516</name>
</gene>
<dbReference type="RefSeq" id="WP_032595279.1">
    <property type="nucleotide sequence ID" value="NZ_JGDS01000044.1"/>
</dbReference>
<dbReference type="InterPro" id="IPR050793">
    <property type="entry name" value="CMP-NeuNAc_synthase"/>
</dbReference>
<dbReference type="PANTHER" id="PTHR21485">
    <property type="entry name" value="HAD SUPERFAMILY MEMBERS CMAS AND KDSC"/>
    <property type="match status" value="1"/>
</dbReference>
<comment type="caution">
    <text evidence="1">The sequence shown here is derived from an EMBL/GenBank/DDBJ whole genome shotgun (WGS) entry which is preliminary data.</text>
</comment>
<dbReference type="PATRIC" id="fig|1339314.3.peg.1732"/>
<keyword evidence="1" id="KW-0548">Nucleotidyltransferase</keyword>
<protein>
    <submittedName>
        <fullName evidence="1">Cytidylyltransferase family protein</fullName>
    </submittedName>
</protein>
<keyword evidence="1" id="KW-0808">Transferase</keyword>
<name>A0A016AS30_BACFG</name>
<dbReference type="PANTHER" id="PTHR21485:SF6">
    <property type="entry name" value="N-ACYLNEURAMINATE CYTIDYLYLTRANSFERASE-RELATED"/>
    <property type="match status" value="1"/>
</dbReference>
<evidence type="ECO:0000313" key="2">
    <source>
        <dbReference type="Proteomes" id="UP000020938"/>
    </source>
</evidence>
<accession>A0A016AS30</accession>
<dbReference type="Pfam" id="PF02348">
    <property type="entry name" value="CTP_transf_3"/>
    <property type="match status" value="1"/>
</dbReference>
<dbReference type="Proteomes" id="UP000020938">
    <property type="component" value="Unassembled WGS sequence"/>
</dbReference>
<dbReference type="InterPro" id="IPR003329">
    <property type="entry name" value="Cytidylyl_trans"/>
</dbReference>
<dbReference type="InterPro" id="IPR029044">
    <property type="entry name" value="Nucleotide-diphossugar_trans"/>
</dbReference>
<proteinExistence type="predicted"/>
<sequence>MKILIVIPARGGSKGIPHKNIKDLGGRPLICYSIDIARQLVADEFICVSTDDNEIIRVVEDYGLSVPFKRPEELSTDNAGTNGVLLHALSFYETRGQNVDAIVLLQPTSPFRKKIHLQEAIRLFNPSLDMVVSVKEATSNPYYNSFEEDAEGLLVISKGDGQIERRQDAPKAWEFNGSIYVINPQSLKEKGMGRFTKIRKYVMDDYYSIDLDTLFDWKVAELMITERILSL</sequence>
<dbReference type="GO" id="GO:0008781">
    <property type="term" value="F:N-acylneuraminate cytidylyltransferase activity"/>
    <property type="evidence" value="ECO:0007669"/>
    <property type="project" value="TreeGrafter"/>
</dbReference>